<gene>
    <name evidence="1" type="ORF">BDP81DRAFT_332223</name>
</gene>
<evidence type="ECO:0000313" key="1">
    <source>
        <dbReference type="EMBL" id="KAK1623330.1"/>
    </source>
</evidence>
<evidence type="ECO:0000313" key="2">
    <source>
        <dbReference type="Proteomes" id="UP001243989"/>
    </source>
</evidence>
<dbReference type="RefSeq" id="XP_060439325.1">
    <property type="nucleotide sequence ID" value="XM_060585575.1"/>
</dbReference>
<protein>
    <submittedName>
        <fullName evidence="1">Uncharacterized protein</fullName>
    </submittedName>
</protein>
<reference evidence="1" key="1">
    <citation type="submission" date="2021-06" db="EMBL/GenBank/DDBJ databases">
        <title>Comparative genomics, transcriptomics and evolutionary studies reveal genomic signatures of adaptation to plant cell wall in hemibiotrophic fungi.</title>
        <authorList>
            <consortium name="DOE Joint Genome Institute"/>
            <person name="Baroncelli R."/>
            <person name="Diaz J.F."/>
            <person name="Benocci T."/>
            <person name="Peng M."/>
            <person name="Battaglia E."/>
            <person name="Haridas S."/>
            <person name="Andreopoulos W."/>
            <person name="Labutti K."/>
            <person name="Pangilinan J."/>
            <person name="Floch G.L."/>
            <person name="Makela M.R."/>
            <person name="Henrissat B."/>
            <person name="Grigoriev I.V."/>
            <person name="Crouch J.A."/>
            <person name="De Vries R.P."/>
            <person name="Sukno S.A."/>
            <person name="Thon M.R."/>
        </authorList>
    </citation>
    <scope>NUCLEOTIDE SEQUENCE</scope>
    <source>
        <strain evidence="1">CBS 102054</strain>
    </source>
</reference>
<comment type="caution">
    <text evidence="1">The sequence shown here is derived from an EMBL/GenBank/DDBJ whole genome shotgun (WGS) entry which is preliminary data.</text>
</comment>
<organism evidence="1 2">
    <name type="scientific">Colletotrichum phormii</name>
    <dbReference type="NCBI Taxonomy" id="359342"/>
    <lineage>
        <taxon>Eukaryota</taxon>
        <taxon>Fungi</taxon>
        <taxon>Dikarya</taxon>
        <taxon>Ascomycota</taxon>
        <taxon>Pezizomycotina</taxon>
        <taxon>Sordariomycetes</taxon>
        <taxon>Hypocreomycetidae</taxon>
        <taxon>Glomerellales</taxon>
        <taxon>Glomerellaceae</taxon>
        <taxon>Colletotrichum</taxon>
        <taxon>Colletotrichum acutatum species complex</taxon>
    </lineage>
</organism>
<name>A0AAI9ZF08_9PEZI</name>
<dbReference type="Proteomes" id="UP001243989">
    <property type="component" value="Unassembled WGS sequence"/>
</dbReference>
<dbReference type="EMBL" id="JAHMHQ010000029">
    <property type="protein sequence ID" value="KAK1623330.1"/>
    <property type="molecule type" value="Genomic_DNA"/>
</dbReference>
<dbReference type="GeneID" id="85470437"/>
<keyword evidence="2" id="KW-1185">Reference proteome</keyword>
<sequence length="110" mass="12471">MPSDHFIHSGFTLVGRNNLVRASSAKDSYSDSAYQRLARELALYVMKTTSPNNPQRHVPTDDDLRYQGRWILFDDDDPLNETPADNALWLEEFKRDVGLSFAPTQAGDVI</sequence>
<dbReference type="AlphaFoldDB" id="A0AAI9ZF08"/>
<accession>A0AAI9ZF08</accession>
<proteinExistence type="predicted"/>